<sequence length="205" mass="21298">MLTGLIAVDGSTRHPHVRRLLAPRPSRRDLSDAVHALCTVHGGHPGMIDEASKHCAQPDACDWLAVAARGFAGERAMLVRLSAAVGPLPSTPGQAETEGVLVGMRHALGMLAQSDRGGCATGAVAALVMDWETVRQLLAVAADCFGAELAPSRLPAAGVNAAAVAMLGDTPATERAMGFGVRQLLGQQYGLWNLLEARAAAREPL</sequence>
<name>A0ABS0XLV6_9SPHN</name>
<dbReference type="Pfam" id="PF22391">
    <property type="entry name" value="DUF6975"/>
    <property type="match status" value="1"/>
</dbReference>
<dbReference type="InterPro" id="IPR054248">
    <property type="entry name" value="DUF6975"/>
</dbReference>
<keyword evidence="2" id="KW-1185">Reference proteome</keyword>
<gene>
    <name evidence="1" type="ORF">JAO74_04365</name>
</gene>
<organism evidence="1 2">
    <name type="scientific">Sphingomonas mollis</name>
    <dbReference type="NCBI Taxonomy" id="2795726"/>
    <lineage>
        <taxon>Bacteria</taxon>
        <taxon>Pseudomonadati</taxon>
        <taxon>Pseudomonadota</taxon>
        <taxon>Alphaproteobacteria</taxon>
        <taxon>Sphingomonadales</taxon>
        <taxon>Sphingomonadaceae</taxon>
        <taxon>Sphingomonas</taxon>
    </lineage>
</organism>
<dbReference type="Proteomes" id="UP000640426">
    <property type="component" value="Unassembled WGS sequence"/>
</dbReference>
<dbReference type="EMBL" id="JAELXS010000002">
    <property type="protein sequence ID" value="MBJ6121024.1"/>
    <property type="molecule type" value="Genomic_DNA"/>
</dbReference>
<protein>
    <submittedName>
        <fullName evidence="1">Uncharacterized protein</fullName>
    </submittedName>
</protein>
<proteinExistence type="predicted"/>
<reference evidence="2" key="1">
    <citation type="submission" date="2020-12" db="EMBL/GenBank/DDBJ databases">
        <title>Hymenobacter sp.</title>
        <authorList>
            <person name="Kim M.K."/>
        </authorList>
    </citation>
    <scope>NUCLEOTIDE SEQUENCE [LARGE SCALE GENOMIC DNA]</scope>
    <source>
        <strain evidence="2">BT553</strain>
    </source>
</reference>
<accession>A0ABS0XLV6</accession>
<evidence type="ECO:0000313" key="1">
    <source>
        <dbReference type="EMBL" id="MBJ6121024.1"/>
    </source>
</evidence>
<comment type="caution">
    <text evidence="1">The sequence shown here is derived from an EMBL/GenBank/DDBJ whole genome shotgun (WGS) entry which is preliminary data.</text>
</comment>
<evidence type="ECO:0000313" key="2">
    <source>
        <dbReference type="Proteomes" id="UP000640426"/>
    </source>
</evidence>